<evidence type="ECO:0000313" key="5">
    <source>
        <dbReference type="Proteomes" id="UP000701341"/>
    </source>
</evidence>
<dbReference type="GO" id="GO:0010992">
    <property type="term" value="P:ubiquitin recycling"/>
    <property type="evidence" value="ECO:0007669"/>
    <property type="project" value="TreeGrafter"/>
</dbReference>
<feature type="repeat" description="WD" evidence="3">
    <location>
        <begin position="167"/>
        <end position="206"/>
    </location>
</feature>
<dbReference type="PROSITE" id="PS50294">
    <property type="entry name" value="WD_REPEATS_REGION"/>
    <property type="match status" value="3"/>
</dbReference>
<accession>A0A9P5GQD4</accession>
<evidence type="ECO:0000256" key="1">
    <source>
        <dbReference type="ARBA" id="ARBA00022574"/>
    </source>
</evidence>
<dbReference type="GO" id="GO:0043130">
    <property type="term" value="F:ubiquitin binding"/>
    <property type="evidence" value="ECO:0007669"/>
    <property type="project" value="TreeGrafter"/>
</dbReference>
<feature type="repeat" description="WD" evidence="3">
    <location>
        <begin position="249"/>
        <end position="271"/>
    </location>
</feature>
<feature type="repeat" description="WD" evidence="3">
    <location>
        <begin position="53"/>
        <end position="92"/>
    </location>
</feature>
<comment type="caution">
    <text evidence="4">The sequence shown here is derived from an EMBL/GenBank/DDBJ whole genome shotgun (WGS) entry which is preliminary data.</text>
</comment>
<sequence>MWKNTKPAHLAFQAHDRHIVTCLQFDDDKIISGSDNANINVYDIKTGALRAILEGHNGGVWGLEYHDNTLVSASTDSTIRVWDIARAKCTHVFQGHTSTVRNIMILLPVQIDQHPDGTPVMMPEQPLIISGSRDSTIRVWKLPKPGDAEYFPPAESDEECPYLIRVLTGHQHSVRAIAARGDTLVSGSYDLSVRVWKVSTGESLHQLQGHTMKIYSVSLDHKRNRCISGSMDHVVKIWSLDTDLKEDILVSGAADATLRIWDPENGHCQSVLDGHTGSITSLQHDGEKIISGADMNVKIWDLRTGAFERDLFTDLSGVWKVRFDAQRCVAAVQRDGETYIEILDFGVSPDAMPSDRLGKRILVDELGNEIDGPKGDDDLSD</sequence>
<dbReference type="InterPro" id="IPR036322">
    <property type="entry name" value="WD40_repeat_dom_sf"/>
</dbReference>
<dbReference type="Pfam" id="PF00400">
    <property type="entry name" value="WD40"/>
    <property type="match status" value="6"/>
</dbReference>
<evidence type="ECO:0000256" key="3">
    <source>
        <dbReference type="PROSITE-ProRule" id="PRU00221"/>
    </source>
</evidence>
<evidence type="ECO:0000313" key="4">
    <source>
        <dbReference type="EMBL" id="KAF7525106.1"/>
    </source>
</evidence>
<keyword evidence="5" id="KW-1185">Reference proteome</keyword>
<dbReference type="PROSITE" id="PS00678">
    <property type="entry name" value="WD_REPEATS_1"/>
    <property type="match status" value="1"/>
</dbReference>
<dbReference type="InterPro" id="IPR019775">
    <property type="entry name" value="WD40_repeat_CS"/>
</dbReference>
<dbReference type="GO" id="GO:0005737">
    <property type="term" value="C:cytoplasm"/>
    <property type="evidence" value="ECO:0007669"/>
    <property type="project" value="TreeGrafter"/>
</dbReference>
<keyword evidence="2" id="KW-0677">Repeat</keyword>
<dbReference type="SUPFAM" id="SSF50978">
    <property type="entry name" value="WD40 repeat-like"/>
    <property type="match status" value="1"/>
</dbReference>
<dbReference type="InterPro" id="IPR015943">
    <property type="entry name" value="WD40/YVTN_repeat-like_dom_sf"/>
</dbReference>
<dbReference type="PRINTS" id="PR00320">
    <property type="entry name" value="GPROTEINBRPT"/>
</dbReference>
<organism evidence="4 5">
    <name type="scientific">Penicillium crustosum</name>
    <name type="common">Blue mold fungus</name>
    <dbReference type="NCBI Taxonomy" id="36656"/>
    <lineage>
        <taxon>Eukaryota</taxon>
        <taxon>Fungi</taxon>
        <taxon>Dikarya</taxon>
        <taxon>Ascomycota</taxon>
        <taxon>Pezizomycotina</taxon>
        <taxon>Eurotiomycetes</taxon>
        <taxon>Eurotiomycetidae</taxon>
        <taxon>Eurotiales</taxon>
        <taxon>Aspergillaceae</taxon>
        <taxon>Penicillium</taxon>
    </lineage>
</organism>
<name>A0A9P5GQD4_PENCR</name>
<proteinExistence type="predicted"/>
<dbReference type="GO" id="GO:0043161">
    <property type="term" value="P:proteasome-mediated ubiquitin-dependent protein catabolic process"/>
    <property type="evidence" value="ECO:0007669"/>
    <property type="project" value="TreeGrafter"/>
</dbReference>
<dbReference type="PROSITE" id="PS50082">
    <property type="entry name" value="WD_REPEATS_2"/>
    <property type="match status" value="6"/>
</dbReference>
<dbReference type="CDD" id="cd00200">
    <property type="entry name" value="WD40"/>
    <property type="match status" value="1"/>
</dbReference>
<dbReference type="EMBL" id="JAAOZQ010000031">
    <property type="protein sequence ID" value="KAF7525106.1"/>
    <property type="molecule type" value="Genomic_DNA"/>
</dbReference>
<protein>
    <recommendedName>
        <fullName evidence="6">WD40 repeat-like protein</fullName>
    </recommendedName>
</protein>
<feature type="repeat" description="WD" evidence="3">
    <location>
        <begin position="272"/>
        <end position="310"/>
    </location>
</feature>
<reference evidence="4" key="1">
    <citation type="submission" date="2020-02" db="EMBL/GenBank/DDBJ databases">
        <authorList>
            <person name="Lichtner F.J."/>
        </authorList>
    </citation>
    <scope>NUCLEOTIDE SEQUENCE</scope>
    <source>
        <strain evidence="4">G10</strain>
    </source>
</reference>
<keyword evidence="1 3" id="KW-0853">WD repeat</keyword>
<feature type="repeat" description="WD" evidence="3">
    <location>
        <begin position="123"/>
        <end position="142"/>
    </location>
</feature>
<dbReference type="SMART" id="SM00320">
    <property type="entry name" value="WD40"/>
    <property type="match status" value="6"/>
</dbReference>
<dbReference type="InterPro" id="IPR020472">
    <property type="entry name" value="WD40_PAC1"/>
</dbReference>
<evidence type="ECO:0000256" key="2">
    <source>
        <dbReference type="ARBA" id="ARBA00022737"/>
    </source>
</evidence>
<dbReference type="Gene3D" id="2.130.10.10">
    <property type="entry name" value="YVTN repeat-like/Quinoprotein amine dehydrogenase"/>
    <property type="match status" value="1"/>
</dbReference>
<dbReference type="InterPro" id="IPR001680">
    <property type="entry name" value="WD40_rpt"/>
</dbReference>
<dbReference type="PANTHER" id="PTHR19849:SF1">
    <property type="entry name" value="F-BOX_WD REPEAT-CONTAINING PROTEIN 7"/>
    <property type="match status" value="1"/>
</dbReference>
<dbReference type="Proteomes" id="UP000701341">
    <property type="component" value="Unassembled WGS sequence"/>
</dbReference>
<evidence type="ECO:0008006" key="6">
    <source>
        <dbReference type="Google" id="ProtNLM"/>
    </source>
</evidence>
<dbReference type="AlphaFoldDB" id="A0A9P5GQD4"/>
<dbReference type="PANTHER" id="PTHR19849">
    <property type="entry name" value="PHOSPHOLIPASE A-2-ACTIVATING PROTEIN"/>
    <property type="match status" value="1"/>
</dbReference>
<gene>
    <name evidence="4" type="ORF">PCG10_005226</name>
</gene>
<feature type="repeat" description="WD" evidence="3">
    <location>
        <begin position="207"/>
        <end position="242"/>
    </location>
</feature>
<dbReference type="GO" id="GO:0005634">
    <property type="term" value="C:nucleus"/>
    <property type="evidence" value="ECO:0007669"/>
    <property type="project" value="TreeGrafter"/>
</dbReference>